<evidence type="ECO:0000313" key="1">
    <source>
        <dbReference type="EMBL" id="MBC9798418.1"/>
    </source>
</evidence>
<dbReference type="Proteomes" id="UP000653730">
    <property type="component" value="Unassembled WGS sequence"/>
</dbReference>
<evidence type="ECO:0008006" key="3">
    <source>
        <dbReference type="Google" id="ProtNLM"/>
    </source>
</evidence>
<gene>
    <name evidence="1" type="ORF">IBL28_20800</name>
</gene>
<dbReference type="AlphaFoldDB" id="A0A926JVN2"/>
<protein>
    <recommendedName>
        <fullName evidence="3">Abortive phage resistance protein AbiGi, antitoxin</fullName>
    </recommendedName>
</protein>
<dbReference type="InterPro" id="IPR021223">
    <property type="entry name" value="AbiGi"/>
</dbReference>
<proteinExistence type="predicted"/>
<dbReference type="Pfam" id="PF10899">
    <property type="entry name" value="AbiGi"/>
    <property type="match status" value="1"/>
</dbReference>
<evidence type="ECO:0000313" key="2">
    <source>
        <dbReference type="Proteomes" id="UP000653730"/>
    </source>
</evidence>
<dbReference type="RefSeq" id="WP_187967537.1">
    <property type="nucleotide sequence ID" value="NZ_JACVDC010000114.1"/>
</dbReference>
<dbReference type="EMBL" id="JACVDC010000114">
    <property type="protein sequence ID" value="MBC9798418.1"/>
    <property type="molecule type" value="Genomic_DNA"/>
</dbReference>
<comment type="caution">
    <text evidence="1">The sequence shown here is derived from an EMBL/GenBank/DDBJ whole genome shotgun (WGS) entry which is preliminary data.</text>
</comment>
<reference evidence="1 2" key="1">
    <citation type="submission" date="2020-09" db="EMBL/GenBank/DDBJ databases">
        <title>Sinomicrobium weinanense sp. nov., a halophilic bacteria isolated from saline-alkali soil.</title>
        <authorList>
            <person name="Wu P."/>
            <person name="Ren H."/>
            <person name="Mei Y."/>
            <person name="Liang Y."/>
            <person name="Chen Z."/>
        </authorList>
    </citation>
    <scope>NUCLEOTIDE SEQUENCE [LARGE SCALE GENOMIC DNA]</scope>
    <source>
        <strain evidence="1 2">FJxs</strain>
    </source>
</reference>
<name>A0A926JVN2_9FLAO</name>
<organism evidence="1 2">
    <name type="scientific">Sinomicrobium weinanense</name>
    <dbReference type="NCBI Taxonomy" id="2842200"/>
    <lineage>
        <taxon>Bacteria</taxon>
        <taxon>Pseudomonadati</taxon>
        <taxon>Bacteroidota</taxon>
        <taxon>Flavobacteriia</taxon>
        <taxon>Flavobacteriales</taxon>
        <taxon>Flavobacteriaceae</taxon>
        <taxon>Sinomicrobium</taxon>
    </lineage>
</organism>
<accession>A0A926JVN2</accession>
<sequence length="290" mass="33492">MKQVDNLLHITNDLSKVKNIITQGFKPSYAVENLGGRKILIPMVSFSNLLFRDIGEEEVVDYGSYGVVINREFAVQNGLNPVIYIYENSIVDKSITNLLNLSLVPQTIDILKDITKGKGFTKITDYIKFNPLPREVKELINSIDKHTDDNLILAIKKYAEEAHQNVYFQILLSKPYKVKNKNNQTRIAYNEREWRKGFLDLGIIFETKMSGEKNPEFEKWIGTDKPHFNEPKNILKIDIENITHIIVEKEREVSELTNFIKEEFSVKKIDDLLATGSLKIGTLEKFKRLE</sequence>
<keyword evidence="2" id="KW-1185">Reference proteome</keyword>